<evidence type="ECO:0000313" key="2">
    <source>
        <dbReference type="EMBL" id="GDY40159.1"/>
    </source>
</evidence>
<organism evidence="2 3">
    <name type="scientific">Streptomyces antimycoticus</name>
    <dbReference type="NCBI Taxonomy" id="68175"/>
    <lineage>
        <taxon>Bacteria</taxon>
        <taxon>Bacillati</taxon>
        <taxon>Actinomycetota</taxon>
        <taxon>Actinomycetes</taxon>
        <taxon>Kitasatosporales</taxon>
        <taxon>Streptomycetaceae</taxon>
        <taxon>Streptomyces</taxon>
        <taxon>Streptomyces violaceusniger group</taxon>
    </lineage>
</organism>
<feature type="region of interest" description="Disordered" evidence="1">
    <location>
        <begin position="24"/>
        <end position="69"/>
    </location>
</feature>
<accession>A0A4D4K1F5</accession>
<dbReference type="Proteomes" id="UP000299290">
    <property type="component" value="Unassembled WGS sequence"/>
</dbReference>
<sequence>MREGLGHREGSSASVECAVFMGIRRDGHHRGGHQNQGQQKLQDERLPGDAPQPRPGSQPTPSRTSISAHNGIYNILLVVGEKESATSF</sequence>
<evidence type="ECO:0000313" key="3">
    <source>
        <dbReference type="Proteomes" id="UP000299290"/>
    </source>
</evidence>
<dbReference type="AlphaFoldDB" id="A0A4D4K1F5"/>
<name>A0A4D4K1F5_9ACTN</name>
<protein>
    <submittedName>
        <fullName evidence="2">Uncharacterized protein</fullName>
    </submittedName>
</protein>
<gene>
    <name evidence="2" type="ORF">SANT12839_010410</name>
</gene>
<proteinExistence type="predicted"/>
<keyword evidence="3" id="KW-1185">Reference proteome</keyword>
<reference evidence="2 3" key="1">
    <citation type="journal article" date="2020" name="Int. J. Syst. Evol. Microbiol.">
        <title>Reclassification of Streptomyces castelarensis and Streptomyces sporoclivatus as later heterotypic synonyms of Streptomyces antimycoticus.</title>
        <authorList>
            <person name="Komaki H."/>
            <person name="Tamura T."/>
        </authorList>
    </citation>
    <scope>NUCLEOTIDE SEQUENCE [LARGE SCALE GENOMIC DNA]</scope>
    <source>
        <strain evidence="2 3">NBRC 12839</strain>
    </source>
</reference>
<dbReference type="EMBL" id="BJHV01000001">
    <property type="protein sequence ID" value="GDY40159.1"/>
    <property type="molecule type" value="Genomic_DNA"/>
</dbReference>
<evidence type="ECO:0000256" key="1">
    <source>
        <dbReference type="SAM" id="MobiDB-lite"/>
    </source>
</evidence>
<feature type="compositionally biased region" description="Polar residues" evidence="1">
    <location>
        <begin position="59"/>
        <end position="68"/>
    </location>
</feature>
<comment type="caution">
    <text evidence="2">The sequence shown here is derived from an EMBL/GenBank/DDBJ whole genome shotgun (WGS) entry which is preliminary data.</text>
</comment>